<keyword evidence="3" id="KW-1003">Cell membrane</keyword>
<dbReference type="Proteomes" id="UP000675781">
    <property type="component" value="Unassembled WGS sequence"/>
</dbReference>
<feature type="transmembrane region" description="Helical" evidence="7">
    <location>
        <begin position="27"/>
        <end position="44"/>
    </location>
</feature>
<feature type="transmembrane region" description="Helical" evidence="7">
    <location>
        <begin position="358"/>
        <end position="379"/>
    </location>
</feature>
<feature type="transmembrane region" description="Helical" evidence="7">
    <location>
        <begin position="110"/>
        <end position="128"/>
    </location>
</feature>
<dbReference type="InterPro" id="IPR011701">
    <property type="entry name" value="MFS"/>
</dbReference>
<gene>
    <name evidence="8" type="ORF">KDL01_13350</name>
</gene>
<keyword evidence="9" id="KW-1185">Reference proteome</keyword>
<feature type="transmembrane region" description="Helical" evidence="7">
    <location>
        <begin position="295"/>
        <end position="313"/>
    </location>
</feature>
<dbReference type="GO" id="GO:0022857">
    <property type="term" value="F:transmembrane transporter activity"/>
    <property type="evidence" value="ECO:0007669"/>
    <property type="project" value="InterPro"/>
</dbReference>
<name>A0A941IMJ8_9ACTN</name>
<organism evidence="8 9">
    <name type="scientific">Actinospica durhamensis</name>
    <dbReference type="NCBI Taxonomy" id="1508375"/>
    <lineage>
        <taxon>Bacteria</taxon>
        <taxon>Bacillati</taxon>
        <taxon>Actinomycetota</taxon>
        <taxon>Actinomycetes</taxon>
        <taxon>Catenulisporales</taxon>
        <taxon>Actinospicaceae</taxon>
        <taxon>Actinospica</taxon>
    </lineage>
</organism>
<evidence type="ECO:0000256" key="7">
    <source>
        <dbReference type="SAM" id="Phobius"/>
    </source>
</evidence>
<dbReference type="RefSeq" id="WP_212528776.1">
    <property type="nucleotide sequence ID" value="NZ_JAGSOG010000053.1"/>
</dbReference>
<dbReference type="GO" id="GO:0005886">
    <property type="term" value="C:plasma membrane"/>
    <property type="evidence" value="ECO:0007669"/>
    <property type="project" value="UniProtKB-SubCell"/>
</dbReference>
<reference evidence="8" key="1">
    <citation type="submission" date="2021-04" db="EMBL/GenBank/DDBJ databases">
        <title>Genome based classification of Actinospica acidithermotolerans sp. nov., an actinobacterium isolated from an Indonesian hot spring.</title>
        <authorList>
            <person name="Kusuma A.B."/>
            <person name="Putra K.E."/>
            <person name="Nafisah S."/>
            <person name="Loh J."/>
            <person name="Nouioui I."/>
            <person name="Goodfellow M."/>
        </authorList>
    </citation>
    <scope>NUCLEOTIDE SEQUENCE</scope>
    <source>
        <strain evidence="8">CSCA 57</strain>
    </source>
</reference>
<evidence type="ECO:0000256" key="2">
    <source>
        <dbReference type="ARBA" id="ARBA00022448"/>
    </source>
</evidence>
<dbReference type="InterPro" id="IPR050171">
    <property type="entry name" value="MFS_Transporters"/>
</dbReference>
<evidence type="ECO:0000256" key="5">
    <source>
        <dbReference type="ARBA" id="ARBA00022989"/>
    </source>
</evidence>
<evidence type="ECO:0000256" key="3">
    <source>
        <dbReference type="ARBA" id="ARBA00022475"/>
    </source>
</evidence>
<evidence type="ECO:0000313" key="9">
    <source>
        <dbReference type="Proteomes" id="UP000675781"/>
    </source>
</evidence>
<feature type="transmembrane region" description="Helical" evidence="7">
    <location>
        <begin position="385"/>
        <end position="406"/>
    </location>
</feature>
<dbReference type="PANTHER" id="PTHR23517">
    <property type="entry name" value="RESISTANCE PROTEIN MDTM, PUTATIVE-RELATED-RELATED"/>
    <property type="match status" value="1"/>
</dbReference>
<keyword evidence="4 7" id="KW-0812">Transmembrane</keyword>
<evidence type="ECO:0000256" key="4">
    <source>
        <dbReference type="ARBA" id="ARBA00022692"/>
    </source>
</evidence>
<evidence type="ECO:0000313" key="8">
    <source>
        <dbReference type="EMBL" id="MBR7834255.1"/>
    </source>
</evidence>
<dbReference type="Gene3D" id="1.20.1250.20">
    <property type="entry name" value="MFS general substrate transporter like domains"/>
    <property type="match status" value="1"/>
</dbReference>
<feature type="transmembrane region" description="Helical" evidence="7">
    <location>
        <begin position="56"/>
        <end position="74"/>
    </location>
</feature>
<dbReference type="PANTHER" id="PTHR23517:SF2">
    <property type="entry name" value="MULTIDRUG RESISTANCE PROTEIN MDTH"/>
    <property type="match status" value="1"/>
</dbReference>
<keyword evidence="6 7" id="KW-0472">Membrane</keyword>
<keyword evidence="2" id="KW-0813">Transport</keyword>
<dbReference type="EMBL" id="JAGSOG010000053">
    <property type="protein sequence ID" value="MBR7834255.1"/>
    <property type="molecule type" value="Genomic_DNA"/>
</dbReference>
<feature type="transmembrane region" description="Helical" evidence="7">
    <location>
        <begin position="255"/>
        <end position="274"/>
    </location>
</feature>
<proteinExistence type="predicted"/>
<feature type="transmembrane region" description="Helical" evidence="7">
    <location>
        <begin position="86"/>
        <end position="104"/>
    </location>
</feature>
<evidence type="ECO:0000256" key="6">
    <source>
        <dbReference type="ARBA" id="ARBA00023136"/>
    </source>
</evidence>
<dbReference type="SUPFAM" id="SSF103473">
    <property type="entry name" value="MFS general substrate transporter"/>
    <property type="match status" value="1"/>
</dbReference>
<feature type="transmembrane region" description="Helical" evidence="7">
    <location>
        <begin position="224"/>
        <end position="249"/>
    </location>
</feature>
<protein>
    <submittedName>
        <fullName evidence="8">MFS transporter</fullName>
    </submittedName>
</protein>
<dbReference type="InterPro" id="IPR036259">
    <property type="entry name" value="MFS_trans_sf"/>
</dbReference>
<sequence>MVKFTPGAYFRSHLPPPGNERKYIQSYFVAMLGNGIFIPIYMLYCTQIVGIPYAKTGLAITIGGLTGIPLSLLAGDLADRVGPRRVVFVGLGGQLLGMGSYVFIQGFWSLMIVVGGMNIFAFTYFSSVGALMRRIGGENTPTFRAQVRAFGNMGVAIGALGAGVGIEIGTRTSYHVMFLLVSTLYLIVLFTTLRLPNYGPLPRPESGVEQEKVTRWLVLRDKAFISYALAAGAMAMSNFVLDMLVPVWIVVYTSAPRWTVTVVYVINTVMVILFQVRLSRNIKTTRQGGFSMRRAGIVLMLGYLVMATMAGHAAWIATVLVVVGMVLLSLAEIWLYAGRFTLEFSLPPAYAQGQYDGLLTTITTVSVTITPLVLVGFVLGRGYHGWIGLGAFFLLLGLLCPLIAAWGERTRPQETTPAQTEAAGAAAV</sequence>
<accession>A0A941IMJ8</accession>
<comment type="subcellular location">
    <subcellularLocation>
        <location evidence="1">Cell membrane</location>
        <topology evidence="1">Multi-pass membrane protein</topology>
    </subcellularLocation>
</comment>
<feature type="transmembrane region" description="Helical" evidence="7">
    <location>
        <begin position="174"/>
        <end position="193"/>
    </location>
</feature>
<keyword evidence="5 7" id="KW-1133">Transmembrane helix</keyword>
<feature type="transmembrane region" description="Helical" evidence="7">
    <location>
        <begin position="149"/>
        <end position="168"/>
    </location>
</feature>
<dbReference type="AlphaFoldDB" id="A0A941IMJ8"/>
<evidence type="ECO:0000256" key="1">
    <source>
        <dbReference type="ARBA" id="ARBA00004651"/>
    </source>
</evidence>
<dbReference type="Pfam" id="PF07690">
    <property type="entry name" value="MFS_1"/>
    <property type="match status" value="1"/>
</dbReference>
<feature type="transmembrane region" description="Helical" evidence="7">
    <location>
        <begin position="319"/>
        <end position="337"/>
    </location>
</feature>
<comment type="caution">
    <text evidence="8">The sequence shown here is derived from an EMBL/GenBank/DDBJ whole genome shotgun (WGS) entry which is preliminary data.</text>
</comment>